<protein>
    <submittedName>
        <fullName evidence="1">Uncharacterized protein</fullName>
    </submittedName>
</protein>
<keyword evidence="2" id="KW-1185">Reference proteome</keyword>
<accession>A0ACC2E4U1</accession>
<comment type="caution">
    <text evidence="1">The sequence shown here is derived from an EMBL/GenBank/DDBJ whole genome shotgun (WGS) entry which is preliminary data.</text>
</comment>
<sequence>MEETIQEEVLIDNLRVKASFSSSSGLLKWTGQGNGSLILEKDLLGISTGPLTITLHAFQLPNNACCGDSQRLRRDIVIDFDLPASHNLWHNEIQNCLNSYGRPKRLLLLVNPFSGKKGAQSVYKAVVEPLLKAAGIHITLRETKFQRHAEELVKSLNLTQFDGIVCVSGDGILVEVLNGLMKREDWEQAIKTPLGIVPAGTGNGMAKSLLDAAGEPCDASNATFAVIRGHTQSLDVAKVVQGNVIFHSLLLLTWGFIADVDIESEKFRWLGSLRLDFYTLLRIMWLRHYDGKLAYLPAPGYEETGRPYTGELHSEAEVKSEGNHSDIRHKNGKYTSDWRYMDGAFIMVSLQNVPWASQDFLAAPFAKVNLFCQFSDGCLDMIILRDCPQWTLLNLLMTMQNGNSVKSKYLEYVKVKAFRLSPGGRIGSDVQGGYIDLDGEVVARGVGAEGDGSKDLMLYGPTIDVSILRGLATVFSPV</sequence>
<reference evidence="2" key="1">
    <citation type="journal article" date="2024" name="Proc. Natl. Acad. Sci. U.S.A.">
        <title>Extraordinary preservation of gene collinearity over three hundred million years revealed in homosporous lycophytes.</title>
        <authorList>
            <person name="Li C."/>
            <person name="Wickell D."/>
            <person name="Kuo L.Y."/>
            <person name="Chen X."/>
            <person name="Nie B."/>
            <person name="Liao X."/>
            <person name="Peng D."/>
            <person name="Ji J."/>
            <person name="Jenkins J."/>
            <person name="Williams M."/>
            <person name="Shu S."/>
            <person name="Plott C."/>
            <person name="Barry K."/>
            <person name="Rajasekar S."/>
            <person name="Grimwood J."/>
            <person name="Han X."/>
            <person name="Sun S."/>
            <person name="Hou Z."/>
            <person name="He W."/>
            <person name="Dai G."/>
            <person name="Sun C."/>
            <person name="Schmutz J."/>
            <person name="Leebens-Mack J.H."/>
            <person name="Li F.W."/>
            <person name="Wang L."/>
        </authorList>
    </citation>
    <scope>NUCLEOTIDE SEQUENCE [LARGE SCALE GENOMIC DNA]</scope>
    <source>
        <strain evidence="2">cv. PW_Plant_1</strain>
    </source>
</reference>
<gene>
    <name evidence="1" type="ORF">O6H91_03G028900</name>
</gene>
<evidence type="ECO:0000313" key="1">
    <source>
        <dbReference type="EMBL" id="KAJ7561444.1"/>
    </source>
</evidence>
<dbReference type="Proteomes" id="UP001162992">
    <property type="component" value="Chromosome 3"/>
</dbReference>
<name>A0ACC2E4U1_DIPCM</name>
<evidence type="ECO:0000313" key="2">
    <source>
        <dbReference type="Proteomes" id="UP001162992"/>
    </source>
</evidence>
<organism evidence="1 2">
    <name type="scientific">Diphasiastrum complanatum</name>
    <name type="common">Issler's clubmoss</name>
    <name type="synonym">Lycopodium complanatum</name>
    <dbReference type="NCBI Taxonomy" id="34168"/>
    <lineage>
        <taxon>Eukaryota</taxon>
        <taxon>Viridiplantae</taxon>
        <taxon>Streptophyta</taxon>
        <taxon>Embryophyta</taxon>
        <taxon>Tracheophyta</taxon>
        <taxon>Lycopodiopsida</taxon>
        <taxon>Lycopodiales</taxon>
        <taxon>Lycopodiaceae</taxon>
        <taxon>Lycopodioideae</taxon>
        <taxon>Diphasiastrum</taxon>
    </lineage>
</organism>
<dbReference type="EMBL" id="CM055094">
    <property type="protein sequence ID" value="KAJ7561444.1"/>
    <property type="molecule type" value="Genomic_DNA"/>
</dbReference>
<proteinExistence type="predicted"/>